<sequence>MEKITEKLLLEKSSPKTSKLEQIKSLNLSGLNLKLQDLPICLLSRLRSLERWDLSRNQLQELPQNLDLPALQFLDLSDNQLEDITSLESLQHLEELKMEDNLYITISDHYKLMVLLPRLMMLNSKNVSSTASHVRYVYTENLRARIIAVWEKNFSLPDPITAEKMLSLETNFVNMTRQQVKFGPSSVSDFTKWRVKTFRVSGSCFGCFCLPPVSLFCYFEGGAKGIQEVSLKPLHVLQCHSKLDSCDDFSTQLWSCSFQPQEHSTGGLVATCGGDTLCLIDCDSGMVMKKYKVAGEEFFSLAWSTVLMSRGDQDSAQLCSILAAGGKRGLVKLIHPRENFAYGEFRASRKSLSVLRFHERQGNFLFTGAYDNRIVMWDVGGVDSHYNFKVNQLLVMQISSTPLHICLPAASSLLCGSDDGLFYFNTQPTSKNFQYNCIYLWSWGRTAAQRPDKKNRLVSAVVLAELQWTNTDVPYLSLSTCPDQAYIVCGDDEGRLWTYDMSNLQNILRDKPAKPLQPTKILEWPGPVRKGSGPMKGPSINTVAADPELRYVVALSDQNMVIVWKRAETDGSS</sequence>
<dbReference type="PANTHER" id="PTHR24370:SF10">
    <property type="entry name" value="LEUCINE-RICH REPEAT AND WD REPEAT-CONTAINING PROTEIN 1"/>
    <property type="match status" value="1"/>
</dbReference>
<keyword evidence="9 20" id="KW-0853">WD repeat</keyword>
<evidence type="ECO:0000256" key="16">
    <source>
        <dbReference type="ARBA" id="ARBA00023212"/>
    </source>
</evidence>
<dbReference type="PANTHER" id="PTHR24370">
    <property type="entry name" value="OPTICIN"/>
    <property type="match status" value="1"/>
</dbReference>
<evidence type="ECO:0000313" key="24">
    <source>
        <dbReference type="Proteomes" id="UP000005226"/>
    </source>
</evidence>
<evidence type="ECO:0000256" key="17">
    <source>
        <dbReference type="ARBA" id="ARBA00023242"/>
    </source>
</evidence>
<dbReference type="Gene3D" id="2.130.10.10">
    <property type="entry name" value="YVTN repeat-like/Quinoprotein amine dehydrogenase"/>
    <property type="match status" value="1"/>
</dbReference>
<dbReference type="InterPro" id="IPR003591">
    <property type="entry name" value="Leu-rich_rpt_typical-subtyp"/>
</dbReference>
<keyword evidence="16" id="KW-0206">Cytoskeleton</keyword>
<dbReference type="PROSITE" id="PS51450">
    <property type="entry name" value="LRR"/>
    <property type="match status" value="1"/>
</dbReference>
<dbReference type="eggNOG" id="KOG0619">
    <property type="taxonomic scope" value="Eukaryota"/>
</dbReference>
<evidence type="ECO:0000256" key="15">
    <source>
        <dbReference type="ARBA" id="ARBA00022895"/>
    </source>
</evidence>
<keyword evidence="7" id="KW-0158">Chromosome</keyword>
<feature type="domain" description="Leucine-rich repeat and WD repeat-containing protein 1 LRR" evidence="21">
    <location>
        <begin position="7"/>
        <end position="196"/>
    </location>
</feature>
<evidence type="ECO:0000259" key="22">
    <source>
        <dbReference type="Pfam" id="PF23215"/>
    </source>
</evidence>
<dbReference type="InterPro" id="IPR015943">
    <property type="entry name" value="WD40/YVTN_repeat-like_dom_sf"/>
</dbReference>
<dbReference type="AlphaFoldDB" id="H2U3Y6"/>
<dbReference type="SUPFAM" id="SSF50978">
    <property type="entry name" value="WD40 repeat-like"/>
    <property type="match status" value="1"/>
</dbReference>
<keyword evidence="18" id="KW-0137">Centromere</keyword>
<dbReference type="SUPFAM" id="SSF52058">
    <property type="entry name" value="L domain-like"/>
    <property type="match status" value="1"/>
</dbReference>
<keyword evidence="14" id="KW-0156">Chromatin regulator</keyword>
<keyword evidence="11" id="KW-0235">DNA replication</keyword>
<keyword evidence="13" id="KW-0995">Kinetochore</keyword>
<proteinExistence type="inferred from homology"/>
<evidence type="ECO:0000256" key="3">
    <source>
        <dbReference type="ARBA" id="ARBA00004574"/>
    </source>
</evidence>
<dbReference type="Pfam" id="PF23211">
    <property type="entry name" value="LRR_LRWD1"/>
    <property type="match status" value="1"/>
</dbReference>
<evidence type="ECO:0000313" key="23">
    <source>
        <dbReference type="Ensembl" id="ENSTRUP00000031647.3"/>
    </source>
</evidence>
<dbReference type="InterPro" id="IPR001611">
    <property type="entry name" value="Leu-rich_rpt"/>
</dbReference>
<dbReference type="GO" id="GO:0006325">
    <property type="term" value="P:chromatin organization"/>
    <property type="evidence" value="ECO:0007669"/>
    <property type="project" value="UniProtKB-KW"/>
</dbReference>
<dbReference type="Pfam" id="PF23215">
    <property type="entry name" value="WD_LRWD1"/>
    <property type="match status" value="2"/>
</dbReference>
<evidence type="ECO:0000256" key="20">
    <source>
        <dbReference type="PROSITE-ProRule" id="PRU00221"/>
    </source>
</evidence>
<dbReference type="Proteomes" id="UP000005226">
    <property type="component" value="Chromosome 15"/>
</dbReference>
<keyword evidence="8" id="KW-0963">Cytoplasm</keyword>
<dbReference type="GO" id="GO:0000781">
    <property type="term" value="C:chromosome, telomeric region"/>
    <property type="evidence" value="ECO:0007669"/>
    <property type="project" value="UniProtKB-SubCell"/>
</dbReference>
<dbReference type="InterPro" id="IPR032675">
    <property type="entry name" value="LRR_dom_sf"/>
</dbReference>
<evidence type="ECO:0000256" key="5">
    <source>
        <dbReference type="ARBA" id="ARBA00007545"/>
    </source>
</evidence>
<dbReference type="InterPro" id="IPR036322">
    <property type="entry name" value="WD40_repeat_dom_sf"/>
</dbReference>
<accession>H2U3Y6</accession>
<dbReference type="GO" id="GO:0005813">
    <property type="term" value="C:centrosome"/>
    <property type="evidence" value="ECO:0007669"/>
    <property type="project" value="UniProtKB-SubCell"/>
</dbReference>
<keyword evidence="12" id="KW-0677">Repeat</keyword>
<reference evidence="23 24" key="1">
    <citation type="journal article" date="2011" name="Genome Biol. Evol.">
        <title>Integration of the genetic map and genome assembly of fugu facilitates insights into distinct features of genome evolution in teleosts and mammals.</title>
        <authorList>
            <person name="Kai W."/>
            <person name="Kikuchi K."/>
            <person name="Tohari S."/>
            <person name="Chew A.K."/>
            <person name="Tay A."/>
            <person name="Fujiwara A."/>
            <person name="Hosoya S."/>
            <person name="Suetake H."/>
            <person name="Naruse K."/>
            <person name="Brenner S."/>
            <person name="Suzuki Y."/>
            <person name="Venkatesh B."/>
        </authorList>
    </citation>
    <scope>NUCLEOTIDE SEQUENCE [LARGE SCALE GENOMIC DNA]</scope>
</reference>
<evidence type="ECO:0000259" key="21">
    <source>
        <dbReference type="Pfam" id="PF23211"/>
    </source>
</evidence>
<dbReference type="Gene3D" id="3.80.10.10">
    <property type="entry name" value="Ribonuclease Inhibitor"/>
    <property type="match status" value="1"/>
</dbReference>
<dbReference type="InterPro" id="IPR056160">
    <property type="entry name" value="WD_LRWD1"/>
</dbReference>
<evidence type="ECO:0000256" key="1">
    <source>
        <dbReference type="ARBA" id="ARBA00004123"/>
    </source>
</evidence>
<evidence type="ECO:0000256" key="8">
    <source>
        <dbReference type="ARBA" id="ARBA00022490"/>
    </source>
</evidence>
<evidence type="ECO:0000256" key="2">
    <source>
        <dbReference type="ARBA" id="ARBA00004300"/>
    </source>
</evidence>
<keyword evidence="10" id="KW-0433">Leucine-rich repeat</keyword>
<dbReference type="SMART" id="SM00369">
    <property type="entry name" value="LRR_TYP"/>
    <property type="match status" value="2"/>
</dbReference>
<dbReference type="GO" id="GO:0000776">
    <property type="term" value="C:kinetochore"/>
    <property type="evidence" value="ECO:0007669"/>
    <property type="project" value="UniProtKB-KW"/>
</dbReference>
<dbReference type="InterPro" id="IPR056363">
    <property type="entry name" value="LRR_LRWD1_dom"/>
</dbReference>
<gene>
    <name evidence="23" type="primary">lrwd1</name>
</gene>
<dbReference type="PROSITE" id="PS00678">
    <property type="entry name" value="WD_REPEATS_1"/>
    <property type="match status" value="1"/>
</dbReference>
<name>H2U3Y6_TAKRU</name>
<dbReference type="InterPro" id="IPR001680">
    <property type="entry name" value="WD40_rpt"/>
</dbReference>
<evidence type="ECO:0000256" key="14">
    <source>
        <dbReference type="ARBA" id="ARBA00022853"/>
    </source>
</evidence>
<evidence type="ECO:0000256" key="9">
    <source>
        <dbReference type="ARBA" id="ARBA00022574"/>
    </source>
</evidence>
<dbReference type="GeneTree" id="ENSGT00940000154248"/>
<feature type="domain" description="Leucine-rich repeat and WD repeat-containing protein 1 WD" evidence="22">
    <location>
        <begin position="419"/>
        <end position="566"/>
    </location>
</feature>
<evidence type="ECO:0000256" key="10">
    <source>
        <dbReference type="ARBA" id="ARBA00022614"/>
    </source>
</evidence>
<comment type="similarity">
    <text evidence="5">Belongs to the LRWD1 family.</text>
</comment>
<keyword evidence="15" id="KW-0779">Telomere</keyword>
<dbReference type="GO" id="GO:0071169">
    <property type="term" value="P:establishment of protein localization to chromatin"/>
    <property type="evidence" value="ECO:0007669"/>
    <property type="project" value="TreeGrafter"/>
</dbReference>
<dbReference type="GO" id="GO:0005664">
    <property type="term" value="C:nuclear origin of replication recognition complex"/>
    <property type="evidence" value="ECO:0007669"/>
    <property type="project" value="TreeGrafter"/>
</dbReference>
<evidence type="ECO:0000256" key="12">
    <source>
        <dbReference type="ARBA" id="ARBA00022737"/>
    </source>
</evidence>
<reference evidence="23" key="2">
    <citation type="submission" date="2025-08" db="UniProtKB">
        <authorList>
            <consortium name="Ensembl"/>
        </authorList>
    </citation>
    <scope>IDENTIFICATION</scope>
</reference>
<evidence type="ECO:0000256" key="18">
    <source>
        <dbReference type="ARBA" id="ARBA00023328"/>
    </source>
</evidence>
<comment type="subcellular location">
    <subcellularLocation>
        <location evidence="4">Chromosome</location>
        <location evidence="4">Centromere</location>
        <location evidence="4">Kinetochore</location>
    </subcellularLocation>
    <subcellularLocation>
        <location evidence="3">Chromosome</location>
        <location evidence="3">Telomere</location>
    </subcellularLocation>
    <subcellularLocation>
        <location evidence="2">Cytoplasm</location>
        <location evidence="2">Cytoskeleton</location>
        <location evidence="2">Microtubule organizing center</location>
        <location evidence="2">Centrosome</location>
    </subcellularLocation>
    <subcellularLocation>
        <location evidence="1">Nucleus</location>
    </subcellularLocation>
</comment>
<evidence type="ECO:0000256" key="19">
    <source>
        <dbReference type="ARBA" id="ARBA00033046"/>
    </source>
</evidence>
<evidence type="ECO:0000256" key="13">
    <source>
        <dbReference type="ARBA" id="ARBA00022838"/>
    </source>
</evidence>
<dbReference type="SMART" id="SM00320">
    <property type="entry name" value="WD40"/>
    <property type="match status" value="4"/>
</dbReference>
<evidence type="ECO:0000256" key="6">
    <source>
        <dbReference type="ARBA" id="ARBA00015536"/>
    </source>
</evidence>
<evidence type="ECO:0000256" key="7">
    <source>
        <dbReference type="ARBA" id="ARBA00022454"/>
    </source>
</evidence>
<protein>
    <recommendedName>
        <fullName evidence="6">Leucine-rich repeat and WD repeat-containing protein 1</fullName>
    </recommendedName>
    <alternativeName>
        <fullName evidence="19">Origin recognition complex-associated protein</fullName>
    </alternativeName>
</protein>
<dbReference type="InterPro" id="IPR019775">
    <property type="entry name" value="WD40_repeat_CS"/>
</dbReference>
<dbReference type="InterPro" id="IPR052489">
    <property type="entry name" value="LRWD1"/>
</dbReference>
<dbReference type="GO" id="GO:0003682">
    <property type="term" value="F:chromatin binding"/>
    <property type="evidence" value="ECO:0007669"/>
    <property type="project" value="TreeGrafter"/>
</dbReference>
<keyword evidence="17" id="KW-0539">Nucleus</keyword>
<evidence type="ECO:0000256" key="11">
    <source>
        <dbReference type="ARBA" id="ARBA00022705"/>
    </source>
</evidence>
<dbReference type="GO" id="GO:0006260">
    <property type="term" value="P:DNA replication"/>
    <property type="evidence" value="ECO:0007669"/>
    <property type="project" value="UniProtKB-KW"/>
</dbReference>
<evidence type="ECO:0000256" key="4">
    <source>
        <dbReference type="ARBA" id="ARBA00004629"/>
    </source>
</evidence>
<keyword evidence="24" id="KW-1185">Reference proteome</keyword>
<organism evidence="23 24">
    <name type="scientific">Takifugu rubripes</name>
    <name type="common">Japanese pufferfish</name>
    <name type="synonym">Fugu rubripes</name>
    <dbReference type="NCBI Taxonomy" id="31033"/>
    <lineage>
        <taxon>Eukaryota</taxon>
        <taxon>Metazoa</taxon>
        <taxon>Chordata</taxon>
        <taxon>Craniata</taxon>
        <taxon>Vertebrata</taxon>
        <taxon>Euteleostomi</taxon>
        <taxon>Actinopterygii</taxon>
        <taxon>Neopterygii</taxon>
        <taxon>Teleostei</taxon>
        <taxon>Neoteleostei</taxon>
        <taxon>Acanthomorphata</taxon>
        <taxon>Eupercaria</taxon>
        <taxon>Tetraodontiformes</taxon>
        <taxon>Tetradontoidea</taxon>
        <taxon>Tetraodontidae</taxon>
        <taxon>Takifugu</taxon>
    </lineage>
</organism>
<feature type="repeat" description="WD" evidence="20">
    <location>
        <begin position="345"/>
        <end position="379"/>
    </location>
</feature>
<dbReference type="Ensembl" id="ENSTRUT00000031770.3">
    <property type="protein sequence ID" value="ENSTRUP00000031647.3"/>
    <property type="gene ID" value="ENSTRUG00000012493.3"/>
</dbReference>
<dbReference type="PROSITE" id="PS50082">
    <property type="entry name" value="WD_REPEATS_2"/>
    <property type="match status" value="1"/>
</dbReference>
<feature type="domain" description="Leucine-rich repeat and WD repeat-containing protein 1 WD" evidence="22">
    <location>
        <begin position="224"/>
        <end position="418"/>
    </location>
</feature>
<reference evidence="23" key="3">
    <citation type="submission" date="2025-09" db="UniProtKB">
        <authorList>
            <consortium name="Ensembl"/>
        </authorList>
    </citation>
    <scope>IDENTIFICATION</scope>
</reference>